<evidence type="ECO:0000313" key="6">
    <source>
        <dbReference type="EMBL" id="TMW59638.1"/>
    </source>
</evidence>
<dbReference type="Gene3D" id="1.10.3290.10">
    <property type="entry name" value="Fido-like domain"/>
    <property type="match status" value="1"/>
</dbReference>
<evidence type="ECO:0000256" key="4">
    <source>
        <dbReference type="SAM" id="MobiDB-lite"/>
    </source>
</evidence>
<keyword evidence="7" id="KW-1185">Reference proteome</keyword>
<dbReference type="InterPro" id="IPR002110">
    <property type="entry name" value="Ankyrin_rpt"/>
</dbReference>
<sequence>MLNLVKKASTRTTFTLELAMDAMEGEAPGALGRFTHTTAMCWAAAEGDVAMMKRLMDHGADVNAGDYDKRTPLHIAVSDNQEQAVDFLVQHGALTDVLDRWGRSPMDCALEMKNPRVLQLLERVHYAAQATPVPAEKLLRGSNERVKMSMMRKTKSHHDIPALLQAVQRGDTEKVKRIWLGGLALDSVDAQGRTSLHVAVENGQIGVIELLLSADVDTHVLDGAGRSAISIALDKRQFVIAEMLRAHQKSKSTIQVQNNEDHPYAGQAFSATKRGQLDQIKRLVPDLVHPDVQDYDLRTLIHIASAEGHLELVKYLVSCGANVNLLDRWGTSPLTEAVDFAHNDVARFLIEHHGSESGNRVSFTVDHIDNATLSTALEFILRGVARKRWHMGQVFCPMTDDHGGCVLVAHSVWHRSELQSPNKRNSSAFIFPSSPKEQSSSVSSTWNDPIQMFRKIGSLMMIDPGQGHTGRVFSAQHPEWLNLNNTQQSQMFLLPHARRAGFQTIISAPMIYKMTAIAVLSWYSTELILENADELQRIQRLLRSVTILATLRQELLMASSSTSFHIPRFQYCQSLDNALTASGELLEPSLPEDDVQVGDVLTLALDWELFNLMDKLATSMSSEDHTAVISLLRSIVQLLRNGFFAGVFQETTQAERDEPLESILARCSGSIRTRWTLLVHVRYYVMYLHAVSPTEGTIFTDVDRLLPTLNKYFAGDDVTQTRQTKKETTPPPSPLPVSPATPAEKECVLCKFKVPGHIHPGKAPIAPTPPKPPVFTSTSSQGSGEKFFGMANSPRSPVLREIEYALPKMESEYDTFERKSALSSHVWEGFRSATFTSSDLYDAIGAAHELPSRRPSIGSTSEIADQRKKLMEVINGIMEDTSCIITYDQLLQLHASVISDASEAGVIRSTAAVGYASPRIYRVFLPVGEIPDALRKLIVTINDTERWKHRPGLCAYYAFAILVFFIHPFHDGNGRCARLLGNIVAKKLGFPAVLHAADKTIQVLEFLQKVIVTMEIIRNSRRQNRQARMLSGRKENSSMWF</sequence>
<dbReference type="PROSITE" id="PS50297">
    <property type="entry name" value="ANK_REP_REGION"/>
    <property type="match status" value="4"/>
</dbReference>
<dbReference type="AlphaFoldDB" id="A0A8K1FID7"/>
<reference evidence="6" key="1">
    <citation type="submission" date="2019-03" db="EMBL/GenBank/DDBJ databases">
        <title>Long read genome sequence of the mycoparasitic Pythium oligandrum ATCC 38472 isolated from sugarbeet rhizosphere.</title>
        <authorList>
            <person name="Gaulin E."/>
        </authorList>
    </citation>
    <scope>NUCLEOTIDE SEQUENCE</scope>
    <source>
        <strain evidence="6">ATCC 38472_TT</strain>
    </source>
</reference>
<organism evidence="6 7">
    <name type="scientific">Pythium oligandrum</name>
    <name type="common">Mycoparasitic fungus</name>
    <dbReference type="NCBI Taxonomy" id="41045"/>
    <lineage>
        <taxon>Eukaryota</taxon>
        <taxon>Sar</taxon>
        <taxon>Stramenopiles</taxon>
        <taxon>Oomycota</taxon>
        <taxon>Peronosporomycetes</taxon>
        <taxon>Pythiales</taxon>
        <taxon>Pythiaceae</taxon>
        <taxon>Pythium</taxon>
    </lineage>
</organism>
<evidence type="ECO:0000256" key="3">
    <source>
        <dbReference type="PROSITE-ProRule" id="PRU00023"/>
    </source>
</evidence>
<dbReference type="PANTHER" id="PTHR24126">
    <property type="entry name" value="ANKYRIN REPEAT, PH AND SEC7 DOMAIN CONTAINING PROTEIN SECG-RELATED"/>
    <property type="match status" value="1"/>
</dbReference>
<dbReference type="InterPro" id="IPR036770">
    <property type="entry name" value="Ankyrin_rpt-contain_sf"/>
</dbReference>
<feature type="repeat" description="ANK" evidence="3">
    <location>
        <begin position="35"/>
        <end position="67"/>
    </location>
</feature>
<dbReference type="PROSITE" id="PS50088">
    <property type="entry name" value="ANK_REPEAT"/>
    <property type="match status" value="4"/>
</dbReference>
<dbReference type="PROSITE" id="PS51459">
    <property type="entry name" value="FIDO"/>
    <property type="match status" value="1"/>
</dbReference>
<feature type="repeat" description="ANK" evidence="3">
    <location>
        <begin position="191"/>
        <end position="223"/>
    </location>
</feature>
<comment type="caution">
    <text evidence="6">The sequence shown here is derived from an EMBL/GenBank/DDBJ whole genome shotgun (WGS) entry which is preliminary data.</text>
</comment>
<dbReference type="SUPFAM" id="SSF48403">
    <property type="entry name" value="Ankyrin repeat"/>
    <property type="match status" value="1"/>
</dbReference>
<dbReference type="InterPro" id="IPR029016">
    <property type="entry name" value="GAF-like_dom_sf"/>
</dbReference>
<feature type="region of interest" description="Disordered" evidence="4">
    <location>
        <begin position="717"/>
        <end position="740"/>
    </location>
</feature>
<keyword evidence="2 3" id="KW-0040">ANK repeat</keyword>
<evidence type="ECO:0000256" key="1">
    <source>
        <dbReference type="ARBA" id="ARBA00022737"/>
    </source>
</evidence>
<dbReference type="PRINTS" id="PR01415">
    <property type="entry name" value="ANKYRIN"/>
</dbReference>
<dbReference type="InterPro" id="IPR003812">
    <property type="entry name" value="Fido"/>
</dbReference>
<feature type="region of interest" description="Disordered" evidence="4">
    <location>
        <begin position="762"/>
        <end position="782"/>
    </location>
</feature>
<dbReference type="SMART" id="SM00248">
    <property type="entry name" value="ANK"/>
    <property type="match status" value="5"/>
</dbReference>
<dbReference type="SUPFAM" id="SSF140931">
    <property type="entry name" value="Fic-like"/>
    <property type="match status" value="1"/>
</dbReference>
<evidence type="ECO:0000256" key="2">
    <source>
        <dbReference type="ARBA" id="ARBA00023043"/>
    </source>
</evidence>
<feature type="compositionally biased region" description="Pro residues" evidence="4">
    <location>
        <begin position="729"/>
        <end position="739"/>
    </location>
</feature>
<feature type="repeat" description="ANK" evidence="3">
    <location>
        <begin position="296"/>
        <end position="328"/>
    </location>
</feature>
<accession>A0A8K1FID7</accession>
<dbReference type="InterPro" id="IPR036597">
    <property type="entry name" value="Fido-like_dom_sf"/>
</dbReference>
<dbReference type="OrthoDB" id="20872at2759"/>
<gene>
    <name evidence="6" type="ORF">Poli38472_004707</name>
</gene>
<evidence type="ECO:0000259" key="5">
    <source>
        <dbReference type="PROSITE" id="PS51459"/>
    </source>
</evidence>
<feature type="domain" description="Fido" evidence="5">
    <location>
        <begin position="885"/>
        <end position="1031"/>
    </location>
</feature>
<dbReference type="Proteomes" id="UP000794436">
    <property type="component" value="Unassembled WGS sequence"/>
</dbReference>
<keyword evidence="1" id="KW-0677">Repeat</keyword>
<dbReference type="Gene3D" id="3.30.450.40">
    <property type="match status" value="1"/>
</dbReference>
<feature type="repeat" description="ANK" evidence="3">
    <location>
        <begin position="68"/>
        <end position="100"/>
    </location>
</feature>
<dbReference type="Pfam" id="PF02661">
    <property type="entry name" value="Fic"/>
    <property type="match status" value="1"/>
</dbReference>
<dbReference type="Pfam" id="PF12796">
    <property type="entry name" value="Ank_2"/>
    <property type="match status" value="3"/>
</dbReference>
<name>A0A8K1FID7_PYTOL</name>
<dbReference type="Gene3D" id="1.25.40.20">
    <property type="entry name" value="Ankyrin repeat-containing domain"/>
    <property type="match status" value="3"/>
</dbReference>
<evidence type="ECO:0000313" key="7">
    <source>
        <dbReference type="Proteomes" id="UP000794436"/>
    </source>
</evidence>
<dbReference type="PANTHER" id="PTHR24126:SF14">
    <property type="entry name" value="ANK_REP_REGION DOMAIN-CONTAINING PROTEIN"/>
    <property type="match status" value="1"/>
</dbReference>
<dbReference type="EMBL" id="SPLM01000109">
    <property type="protein sequence ID" value="TMW59638.1"/>
    <property type="molecule type" value="Genomic_DNA"/>
</dbReference>
<proteinExistence type="predicted"/>
<feature type="region of interest" description="Disordered" evidence="4">
    <location>
        <begin position="423"/>
        <end position="444"/>
    </location>
</feature>
<protein>
    <recommendedName>
        <fullName evidence="5">Fido domain-containing protein</fullName>
    </recommendedName>
</protein>
<feature type="compositionally biased region" description="Low complexity" evidence="4">
    <location>
        <begin position="433"/>
        <end position="444"/>
    </location>
</feature>